<dbReference type="Proteomes" id="UP000649617">
    <property type="component" value="Unassembled WGS sequence"/>
</dbReference>
<keyword evidence="2" id="KW-1185">Reference proteome</keyword>
<proteinExistence type="predicted"/>
<protein>
    <submittedName>
        <fullName evidence="1">Amt-3 protein</fullName>
    </submittedName>
</protein>
<feature type="non-terminal residue" evidence="1">
    <location>
        <position position="193"/>
    </location>
</feature>
<reference evidence="1" key="1">
    <citation type="submission" date="2021-02" db="EMBL/GenBank/DDBJ databases">
        <authorList>
            <person name="Dougan E. K."/>
            <person name="Rhodes N."/>
            <person name="Thang M."/>
            <person name="Chan C."/>
        </authorList>
    </citation>
    <scope>NUCLEOTIDE SEQUENCE</scope>
</reference>
<gene>
    <name evidence="1" type="primary">amt-3</name>
    <name evidence="1" type="ORF">SPIL2461_LOCUS10390</name>
</gene>
<sequence>MWKLLSACFVAALAEPAKHNATSELAVDVERSSFLPRFCKQGIAELDFEDFKHGDKFPPNKINGVTIAAKGPAGCTGPLQVIDPKKFNFNAPKMLIWSRAGIPQQCHKGPTVVTFTFQKLQDVELVDLWDLVQGATGEAFDKKGKAIVPKKVSPTGMQMNNKRYTMRFNARKVKKLVITLNGGVDPKRPNDNP</sequence>
<organism evidence="1 2">
    <name type="scientific">Symbiodinium pilosum</name>
    <name type="common">Dinoflagellate</name>
    <dbReference type="NCBI Taxonomy" id="2952"/>
    <lineage>
        <taxon>Eukaryota</taxon>
        <taxon>Sar</taxon>
        <taxon>Alveolata</taxon>
        <taxon>Dinophyceae</taxon>
        <taxon>Suessiales</taxon>
        <taxon>Symbiodiniaceae</taxon>
        <taxon>Symbiodinium</taxon>
    </lineage>
</organism>
<dbReference type="EMBL" id="CAJNIZ010019224">
    <property type="protein sequence ID" value="CAE7423185.1"/>
    <property type="molecule type" value="Genomic_DNA"/>
</dbReference>
<evidence type="ECO:0000313" key="2">
    <source>
        <dbReference type="Proteomes" id="UP000649617"/>
    </source>
</evidence>
<dbReference type="AlphaFoldDB" id="A0A812R755"/>
<evidence type="ECO:0000313" key="1">
    <source>
        <dbReference type="EMBL" id="CAE7423185.1"/>
    </source>
</evidence>
<comment type="caution">
    <text evidence="1">The sequence shown here is derived from an EMBL/GenBank/DDBJ whole genome shotgun (WGS) entry which is preliminary data.</text>
</comment>
<name>A0A812R755_SYMPI</name>
<accession>A0A812R755</accession>